<dbReference type="GO" id="GO:0019369">
    <property type="term" value="P:arachidonate metabolic process"/>
    <property type="evidence" value="ECO:0007669"/>
    <property type="project" value="TreeGrafter"/>
</dbReference>
<evidence type="ECO:0000313" key="7">
    <source>
        <dbReference type="Proteomes" id="UP000750711"/>
    </source>
</evidence>
<keyword evidence="3 4" id="KW-0443">Lipid metabolism</keyword>
<feature type="domain" description="PNPLA" evidence="5">
    <location>
        <begin position="16"/>
        <end position="220"/>
    </location>
</feature>
<dbReference type="PROSITE" id="PS51635">
    <property type="entry name" value="PNPLA"/>
    <property type="match status" value="1"/>
</dbReference>
<dbReference type="GO" id="GO:0047499">
    <property type="term" value="F:calcium-independent phospholipase A2 activity"/>
    <property type="evidence" value="ECO:0007669"/>
    <property type="project" value="TreeGrafter"/>
</dbReference>
<dbReference type="Proteomes" id="UP000750711">
    <property type="component" value="Unassembled WGS sequence"/>
</dbReference>
<feature type="active site" description="Nucleophile" evidence="4">
    <location>
        <position position="60"/>
    </location>
</feature>
<comment type="caution">
    <text evidence="6">The sequence shown here is derived from an EMBL/GenBank/DDBJ whole genome shotgun (WGS) entry which is preliminary data.</text>
</comment>
<dbReference type="SUPFAM" id="SSF52151">
    <property type="entry name" value="FabD/lysophospholipase-like"/>
    <property type="match status" value="1"/>
</dbReference>
<dbReference type="GO" id="GO:0016042">
    <property type="term" value="P:lipid catabolic process"/>
    <property type="evidence" value="ECO:0007669"/>
    <property type="project" value="UniProtKB-UniRule"/>
</dbReference>
<dbReference type="EMBL" id="JAGHQM010000484">
    <property type="protein sequence ID" value="KAH0559941.1"/>
    <property type="molecule type" value="Genomic_DNA"/>
</dbReference>
<evidence type="ECO:0000256" key="4">
    <source>
        <dbReference type="PROSITE-ProRule" id="PRU01161"/>
    </source>
</evidence>
<dbReference type="Pfam" id="PF01734">
    <property type="entry name" value="Patatin"/>
    <property type="match status" value="1"/>
</dbReference>
<sequence>MRVRGQQDAPTIRKILSLDGCGVRGLSTIMVLRYIMKILEEQRGVKLEPWQEFDMIGGASTGGLIAIMLGRLRMSLDECEAAYLTLSQRIFTPTHSKANIPGCPYNFLQADGKFDSKLLEDGIKEILRDHYLPETELLKENGSDACKVFVCAVHGNDATAVIRSYQARAYDRLLDVCKIWEAARATSATSRLFEPITVGPFQQKFVDGALGHNNPIDLADSESSGIWPQQDRLIISIGAGNAPGKSVDSNILDLVQTLAEIATDTEERNNIFRATHPDMVKNDRLFRFNVYHGLADVGLEEYNAVDRIADHTDHYLGQYDTAREIEKCVDAMRSGGQRLNFIGGEG</sequence>
<dbReference type="InterPro" id="IPR002641">
    <property type="entry name" value="PNPLA_dom"/>
</dbReference>
<evidence type="ECO:0000256" key="1">
    <source>
        <dbReference type="ARBA" id="ARBA00022801"/>
    </source>
</evidence>
<dbReference type="AlphaFoldDB" id="A0A9P8LCY0"/>
<feature type="active site" description="Proton acceptor" evidence="4">
    <location>
        <position position="207"/>
    </location>
</feature>
<keyword evidence="2 4" id="KW-0442">Lipid degradation</keyword>
<keyword evidence="7" id="KW-1185">Reference proteome</keyword>
<name>A0A9P8LCY0_9PEZI</name>
<dbReference type="CDD" id="cd07216">
    <property type="entry name" value="Pat17_PNPLA8_PNPLA9_like3"/>
    <property type="match status" value="1"/>
</dbReference>
<evidence type="ECO:0000259" key="5">
    <source>
        <dbReference type="PROSITE" id="PS51635"/>
    </source>
</evidence>
<dbReference type="Gene3D" id="3.40.1090.10">
    <property type="entry name" value="Cytosolic phospholipase A2 catalytic domain"/>
    <property type="match status" value="1"/>
</dbReference>
<keyword evidence="1 4" id="KW-0378">Hydrolase</keyword>
<dbReference type="PANTHER" id="PTHR24185:SF1">
    <property type="entry name" value="CALCIUM-INDEPENDENT PHOSPHOLIPASE A2-GAMMA"/>
    <property type="match status" value="1"/>
</dbReference>
<dbReference type="GO" id="GO:0046486">
    <property type="term" value="P:glycerolipid metabolic process"/>
    <property type="evidence" value="ECO:0007669"/>
    <property type="project" value="UniProtKB-ARBA"/>
</dbReference>
<feature type="short sequence motif" description="GXGXXG" evidence="4">
    <location>
        <begin position="20"/>
        <end position="25"/>
    </location>
</feature>
<accession>A0A9P8LCY0</accession>
<feature type="short sequence motif" description="GXSXG" evidence="4">
    <location>
        <begin position="58"/>
        <end position="62"/>
    </location>
</feature>
<dbReference type="PANTHER" id="PTHR24185">
    <property type="entry name" value="CALCIUM-INDEPENDENT PHOSPHOLIPASE A2-GAMMA"/>
    <property type="match status" value="1"/>
</dbReference>
<gene>
    <name evidence="6" type="ORF">GP486_003538</name>
</gene>
<reference evidence="6" key="1">
    <citation type="submission" date="2021-03" db="EMBL/GenBank/DDBJ databases">
        <title>Comparative genomics and phylogenomic investigation of the class Geoglossomycetes provide insights into ecological specialization and systematics.</title>
        <authorList>
            <person name="Melie T."/>
            <person name="Pirro S."/>
            <person name="Miller A.N."/>
            <person name="Quandt A."/>
        </authorList>
    </citation>
    <scope>NUCLEOTIDE SEQUENCE</scope>
    <source>
        <strain evidence="6">CAQ_001_2017</strain>
    </source>
</reference>
<proteinExistence type="predicted"/>
<evidence type="ECO:0000256" key="3">
    <source>
        <dbReference type="ARBA" id="ARBA00023098"/>
    </source>
</evidence>
<dbReference type="GO" id="GO:0016020">
    <property type="term" value="C:membrane"/>
    <property type="evidence" value="ECO:0007669"/>
    <property type="project" value="TreeGrafter"/>
</dbReference>
<evidence type="ECO:0000313" key="6">
    <source>
        <dbReference type="EMBL" id="KAH0559941.1"/>
    </source>
</evidence>
<organism evidence="6 7">
    <name type="scientific">Trichoglossum hirsutum</name>
    <dbReference type="NCBI Taxonomy" id="265104"/>
    <lineage>
        <taxon>Eukaryota</taxon>
        <taxon>Fungi</taxon>
        <taxon>Dikarya</taxon>
        <taxon>Ascomycota</taxon>
        <taxon>Pezizomycotina</taxon>
        <taxon>Geoglossomycetes</taxon>
        <taxon>Geoglossales</taxon>
        <taxon>Geoglossaceae</taxon>
        <taxon>Trichoglossum</taxon>
    </lineage>
</organism>
<dbReference type="InterPro" id="IPR016035">
    <property type="entry name" value="Acyl_Trfase/lysoPLipase"/>
</dbReference>
<protein>
    <recommendedName>
        <fullName evidence="5">PNPLA domain-containing protein</fullName>
    </recommendedName>
</protein>
<feature type="short sequence motif" description="DGA/G" evidence="4">
    <location>
        <begin position="207"/>
        <end position="209"/>
    </location>
</feature>
<evidence type="ECO:0000256" key="2">
    <source>
        <dbReference type="ARBA" id="ARBA00022963"/>
    </source>
</evidence>